<dbReference type="GO" id="GO:0015074">
    <property type="term" value="P:DNA integration"/>
    <property type="evidence" value="ECO:0007669"/>
    <property type="project" value="InterPro"/>
</dbReference>
<comment type="caution">
    <text evidence="2">The sequence shown here is derived from an EMBL/GenBank/DDBJ whole genome shotgun (WGS) entry which is preliminary data.</text>
</comment>
<name>A0A812TJH5_9DINO</name>
<reference evidence="2" key="1">
    <citation type="submission" date="2021-02" db="EMBL/GenBank/DDBJ databases">
        <authorList>
            <person name="Dougan E. K."/>
            <person name="Rhodes N."/>
            <person name="Thang M."/>
            <person name="Chan C."/>
        </authorList>
    </citation>
    <scope>NUCLEOTIDE SEQUENCE</scope>
</reference>
<gene>
    <name evidence="2" type="ORF">SNAT2548_LOCUS30039</name>
</gene>
<feature type="compositionally biased region" description="Basic residues" evidence="1">
    <location>
        <begin position="904"/>
        <end position="917"/>
    </location>
</feature>
<accession>A0A812TJH5</accession>
<sequence length="961" mass="106208">MARVGAARALCECEVAIECFFDWPFACAVMGSIHRKPTWKFEQSIGGLLVVCNISPMDYPDTFAGLALAVVDSGVDPETLLQLETCSVCSVSEAVRALEMNRLPPVLSASVQAVLTLALGPSAVPAVLGPPTKMRRKDLPVAQPTAAGSLSKALASAQPDAREATIERFRRDIWAPSNQGPPAARWRTWAKVCDAWAIPALPLTMDSVEKVAAALKEGGYRSARQYFACARREQVLQTKTDVPPEVLLMMRDAVRSLERGVGGPALKDAFRFEEVVLPERRDVCLFVLGCWFLMREIEIAAMQRKHFPLDHERQEVVLTLAASKCDQKGSLVLRRHGCYYEHIPARMCPFHQAAAFEKLCPKNPEEPLFMSSHGGELSKKETISVIRGILFESSMVLKRAGARGQGSLERFRGHVLRAARSPSHDHVAGSLGIPRCGAVCARPALETFSISHEAVPESQKMREGDVKQAQHVVVLTEKIEVLAAKLEALQSRPPLVVGKRAHARDPREMDKLPQVKIMRPPVASDASLKQRALWTSPELRRLANRRIPVLRQSPLLSRGVPHDCDQQRGMHVELVMLQSLFQAMAEALASFKQAMAEAGLPDNIQKYILSRDIKSVVVMASMAGKLEDVDTVLAAPLESEFKLPGGAAIKLSQLEFPVVKAKLRYLWRKCHKESSDPEPAPATAAATTATTMPSSKSSPKELPSGYWQQQVAKYETMKIGSDARRFPQELLIGAEAVVAHAVHEMRAENHTAIGLHEVVQARFFEASGKPNPLCPAKQKSKSQSAVLTINSDFQIETEADAPWQPRSVLQFLDCLESIRVLMILVEMGSFLGTSTGSRSKCATKLARATAVVLGEDLVADCFGEIILDNQELQDALSREVVLVDRAGRQQRYRNEWHDADRFGKGKGKSKTKSRAGKGHWDDCRWEKPGKRHEGWRYEGWRHGPYTQCQGKWLLSFWSGSP</sequence>
<dbReference type="AlphaFoldDB" id="A0A812TJH5"/>
<feature type="compositionally biased region" description="Low complexity" evidence="1">
    <location>
        <begin position="681"/>
        <end position="697"/>
    </location>
</feature>
<keyword evidence="3" id="KW-1185">Reference proteome</keyword>
<dbReference type="Gene3D" id="1.10.443.10">
    <property type="entry name" value="Intergrase catalytic core"/>
    <property type="match status" value="1"/>
</dbReference>
<organism evidence="2 3">
    <name type="scientific">Symbiodinium natans</name>
    <dbReference type="NCBI Taxonomy" id="878477"/>
    <lineage>
        <taxon>Eukaryota</taxon>
        <taxon>Sar</taxon>
        <taxon>Alveolata</taxon>
        <taxon>Dinophyceae</taxon>
        <taxon>Suessiales</taxon>
        <taxon>Symbiodiniaceae</taxon>
        <taxon>Symbiodinium</taxon>
    </lineage>
</organism>
<proteinExistence type="predicted"/>
<evidence type="ECO:0000256" key="1">
    <source>
        <dbReference type="SAM" id="MobiDB-lite"/>
    </source>
</evidence>
<dbReference type="GO" id="GO:0003677">
    <property type="term" value="F:DNA binding"/>
    <property type="evidence" value="ECO:0007669"/>
    <property type="project" value="InterPro"/>
</dbReference>
<protein>
    <submittedName>
        <fullName evidence="2">Uncharacterized protein</fullName>
    </submittedName>
</protein>
<feature type="region of interest" description="Disordered" evidence="1">
    <location>
        <begin position="673"/>
        <end position="704"/>
    </location>
</feature>
<dbReference type="Proteomes" id="UP000604046">
    <property type="component" value="Unassembled WGS sequence"/>
</dbReference>
<dbReference type="EMBL" id="CAJNDS010002590">
    <property type="protein sequence ID" value="CAE7536083.1"/>
    <property type="molecule type" value="Genomic_DNA"/>
</dbReference>
<dbReference type="InterPro" id="IPR013762">
    <property type="entry name" value="Integrase-like_cat_sf"/>
</dbReference>
<dbReference type="GO" id="GO:0006310">
    <property type="term" value="P:DNA recombination"/>
    <property type="evidence" value="ECO:0007669"/>
    <property type="project" value="InterPro"/>
</dbReference>
<evidence type="ECO:0000313" key="3">
    <source>
        <dbReference type="Proteomes" id="UP000604046"/>
    </source>
</evidence>
<feature type="region of interest" description="Disordered" evidence="1">
    <location>
        <begin position="900"/>
        <end position="922"/>
    </location>
</feature>
<evidence type="ECO:0000313" key="2">
    <source>
        <dbReference type="EMBL" id="CAE7536083.1"/>
    </source>
</evidence>